<accession>Q2XNV0</accession>
<protein>
    <submittedName>
        <fullName evidence="2">Uncharacterized protein</fullName>
    </submittedName>
</protein>
<name>Q2XNV0_ASPOF</name>
<dbReference type="AlphaFoldDB" id="Q2XNV0"/>
<reference evidence="2" key="1">
    <citation type="submission" date="2006-04" db="EMBL/GenBank/DDBJ databases">
        <title>Comparative Sequence and Genetic Analyses of the Asparagus, Onion, and Rice Genomes Reveal Similar Structures, But No Microsynteny.</title>
        <authorList>
            <person name="Jernej J."/>
            <person name="Suzuki G."/>
            <person name="McCallum J."/>
            <person name="Cheung F."/>
            <person name="Arbogast T."/>
            <person name="Tallon L.J."/>
            <person name="Smith S."/>
            <person name="Utterback T."/>
            <person name="Havey M.J."/>
            <person name="Town C.D."/>
        </authorList>
    </citation>
    <scope>NUCLEOTIDE SEQUENCE</scope>
</reference>
<feature type="region of interest" description="Disordered" evidence="1">
    <location>
        <begin position="102"/>
        <end position="141"/>
    </location>
</feature>
<proteinExistence type="predicted"/>
<feature type="region of interest" description="Disordered" evidence="1">
    <location>
        <begin position="1"/>
        <end position="31"/>
    </location>
</feature>
<feature type="compositionally biased region" description="Acidic residues" evidence="1">
    <location>
        <begin position="104"/>
        <end position="125"/>
    </location>
</feature>
<evidence type="ECO:0000256" key="1">
    <source>
        <dbReference type="SAM" id="MobiDB-lite"/>
    </source>
</evidence>
<feature type="compositionally biased region" description="Basic and acidic residues" evidence="1">
    <location>
        <begin position="7"/>
        <end position="31"/>
    </location>
</feature>
<evidence type="ECO:0000313" key="2">
    <source>
        <dbReference type="EMBL" id="ABB55322.1"/>
    </source>
</evidence>
<dbReference type="EMBL" id="AC183409">
    <property type="protein sequence ID" value="ABB55322.1"/>
    <property type="molecule type" value="Genomic_DNA"/>
</dbReference>
<gene>
    <name evidence="2" type="ORF">12.t00037</name>
</gene>
<sequence length="141" mass="16388">MTLGEMGARRSWKESEARNEEPKTNLEKSEGDNTHFELFIVDVPRIRRQRRIFENHPSPPLHRYTPPSVLLLRRPPHMRMRTVTSPLFIHNRAIISVLLSSSSDEADAGEEEPTAGDNDAEEEADDSQRAYFVFRFEGRRR</sequence>
<organism evidence="2">
    <name type="scientific">Asparagus officinalis</name>
    <name type="common">Garden asparagus</name>
    <dbReference type="NCBI Taxonomy" id="4686"/>
    <lineage>
        <taxon>Eukaryota</taxon>
        <taxon>Viridiplantae</taxon>
        <taxon>Streptophyta</taxon>
        <taxon>Embryophyta</taxon>
        <taxon>Tracheophyta</taxon>
        <taxon>Spermatophyta</taxon>
        <taxon>Magnoliopsida</taxon>
        <taxon>Liliopsida</taxon>
        <taxon>Asparagales</taxon>
        <taxon>Asparagaceae</taxon>
        <taxon>Asparagoideae</taxon>
        <taxon>Asparagus</taxon>
    </lineage>
</organism>